<sequence>MKFITLAVCFLAILAGVFAQDYYRQLYAEIGSYPQRSSGLRDPRSNRGPVVFPAGPPSPSDETSGVIVGASGYGFVPPGNQKY</sequence>
<dbReference type="RefSeq" id="XP_015511723.1">
    <property type="nucleotide sequence ID" value="XM_015656237.2"/>
</dbReference>
<dbReference type="GeneID" id="107218383"/>
<dbReference type="CTD" id="43420"/>
<dbReference type="Proteomes" id="UP000829291">
    <property type="component" value="Chromosome 4"/>
</dbReference>
<feature type="signal peptide" evidence="2">
    <location>
        <begin position="1"/>
        <end position="19"/>
    </location>
</feature>
<evidence type="ECO:0000313" key="4">
    <source>
        <dbReference type="RefSeq" id="XP_015511723.1"/>
    </source>
</evidence>
<organism evidence="4">
    <name type="scientific">Neodiprion lecontei</name>
    <name type="common">Redheaded pine sawfly</name>
    <dbReference type="NCBI Taxonomy" id="441921"/>
    <lineage>
        <taxon>Eukaryota</taxon>
        <taxon>Metazoa</taxon>
        <taxon>Ecdysozoa</taxon>
        <taxon>Arthropoda</taxon>
        <taxon>Hexapoda</taxon>
        <taxon>Insecta</taxon>
        <taxon>Pterygota</taxon>
        <taxon>Neoptera</taxon>
        <taxon>Endopterygota</taxon>
        <taxon>Hymenoptera</taxon>
        <taxon>Tenthredinoidea</taxon>
        <taxon>Diprionidae</taxon>
        <taxon>Diprioninae</taxon>
        <taxon>Neodiprion</taxon>
    </lineage>
</organism>
<dbReference type="OrthoDB" id="7779135at2759"/>
<gene>
    <name evidence="4" type="primary">LOC107218383</name>
</gene>
<dbReference type="KEGG" id="nlo:107218383"/>
<proteinExistence type="predicted"/>
<dbReference type="AlphaFoldDB" id="A0A6J0BDD9"/>
<feature type="region of interest" description="Disordered" evidence="1">
    <location>
        <begin position="34"/>
        <end position="66"/>
    </location>
</feature>
<evidence type="ECO:0000256" key="2">
    <source>
        <dbReference type="SAM" id="SignalP"/>
    </source>
</evidence>
<evidence type="ECO:0000256" key="1">
    <source>
        <dbReference type="SAM" id="MobiDB-lite"/>
    </source>
</evidence>
<evidence type="ECO:0000313" key="3">
    <source>
        <dbReference type="Proteomes" id="UP000829291"/>
    </source>
</evidence>
<feature type="chain" id="PRO_5026946846" evidence="2">
    <location>
        <begin position="20"/>
        <end position="83"/>
    </location>
</feature>
<keyword evidence="3" id="KW-1185">Reference proteome</keyword>
<keyword evidence="2" id="KW-0732">Signal</keyword>
<protein>
    <submittedName>
        <fullName evidence="4">Uncharacterized protein LOC107218383</fullName>
    </submittedName>
</protein>
<dbReference type="InParanoid" id="A0A6J0BDD9"/>
<accession>A0A6J0BDD9</accession>
<name>A0A6J0BDD9_NEOLC</name>
<reference evidence="4" key="1">
    <citation type="submission" date="2025-08" db="UniProtKB">
        <authorList>
            <consortium name="RefSeq"/>
        </authorList>
    </citation>
    <scope>IDENTIFICATION</scope>
    <source>
        <tissue evidence="4">Thorax and Abdomen</tissue>
    </source>
</reference>